<feature type="non-terminal residue" evidence="4">
    <location>
        <position position="89"/>
    </location>
</feature>
<dbReference type="GO" id="GO:0017108">
    <property type="term" value="F:5'-flap endonuclease activity"/>
    <property type="evidence" value="ECO:0007669"/>
    <property type="project" value="InterPro"/>
</dbReference>
<dbReference type="InterPro" id="IPR020046">
    <property type="entry name" value="5-3_exonucl_a-hlix_arch_N"/>
</dbReference>
<proteinExistence type="predicted"/>
<organism evidence="4 5">
    <name type="scientific">Klebsiella pneumoniae</name>
    <dbReference type="NCBI Taxonomy" id="573"/>
    <lineage>
        <taxon>Bacteria</taxon>
        <taxon>Pseudomonadati</taxon>
        <taxon>Pseudomonadota</taxon>
        <taxon>Gammaproteobacteria</taxon>
        <taxon>Enterobacterales</taxon>
        <taxon>Enterobacteriaceae</taxon>
        <taxon>Klebsiella/Raoultella group</taxon>
        <taxon>Klebsiella</taxon>
        <taxon>Klebsiella pneumoniae complex</taxon>
    </lineage>
</organism>
<keyword evidence="2" id="KW-0378">Hydrolase</keyword>
<feature type="non-terminal residue" evidence="4">
    <location>
        <position position="1"/>
    </location>
</feature>
<accession>A0AAW8ARF5</accession>
<evidence type="ECO:0000313" key="5">
    <source>
        <dbReference type="Proteomes" id="UP001244490"/>
    </source>
</evidence>
<dbReference type="SUPFAM" id="SSF88723">
    <property type="entry name" value="PIN domain-like"/>
    <property type="match status" value="1"/>
</dbReference>
<evidence type="ECO:0000313" key="4">
    <source>
        <dbReference type="EMBL" id="MDP0971300.1"/>
    </source>
</evidence>
<dbReference type="InterPro" id="IPR038969">
    <property type="entry name" value="FEN"/>
</dbReference>
<gene>
    <name evidence="4" type="ORF">Q6294_30630</name>
</gene>
<feature type="domain" description="5'-3' exonuclease" evidence="3">
    <location>
        <begin position="2"/>
        <end position="89"/>
    </location>
</feature>
<reference evidence="4" key="1">
    <citation type="submission" date="2023-07" db="EMBL/GenBank/DDBJ databases">
        <authorList>
            <person name="Peng Z."/>
        </authorList>
    </citation>
    <scope>NUCLEOTIDE SEQUENCE</scope>
    <source>
        <strain evidence="4">KP219</strain>
    </source>
</reference>
<evidence type="ECO:0000256" key="1">
    <source>
        <dbReference type="ARBA" id="ARBA00022722"/>
    </source>
</evidence>
<dbReference type="AlphaFoldDB" id="A0AAW8ARF5"/>
<protein>
    <recommendedName>
        <fullName evidence="3">5'-3' exonuclease domain-containing protein</fullName>
    </recommendedName>
</protein>
<dbReference type="GO" id="GO:0003677">
    <property type="term" value="F:DNA binding"/>
    <property type="evidence" value="ECO:0007669"/>
    <property type="project" value="InterPro"/>
</dbReference>
<sequence>MERIEPTHVLIAFDAGKTTFRTEMFADYKGGRSKTPDEFREQLPFIKEMIEKLGIRHYELANYEADDIIGTLDKMAEAPNVNFDVTIVT</sequence>
<dbReference type="SMART" id="SM00475">
    <property type="entry name" value="53EXOc"/>
    <property type="match status" value="1"/>
</dbReference>
<dbReference type="EMBL" id="JAUUIA010000570">
    <property type="protein sequence ID" value="MDP0971300.1"/>
    <property type="molecule type" value="Genomic_DNA"/>
</dbReference>
<dbReference type="GO" id="GO:0033567">
    <property type="term" value="P:DNA replication, Okazaki fragment processing"/>
    <property type="evidence" value="ECO:0007669"/>
    <property type="project" value="InterPro"/>
</dbReference>
<dbReference type="CDD" id="cd09859">
    <property type="entry name" value="PIN_53EXO"/>
    <property type="match status" value="1"/>
</dbReference>
<dbReference type="Proteomes" id="UP001244490">
    <property type="component" value="Unassembled WGS sequence"/>
</dbReference>
<dbReference type="Pfam" id="PF02739">
    <property type="entry name" value="5_3_exonuc_N"/>
    <property type="match status" value="1"/>
</dbReference>
<dbReference type="Gene3D" id="3.40.50.1010">
    <property type="entry name" value="5'-nuclease"/>
    <property type="match status" value="1"/>
</dbReference>
<dbReference type="PANTHER" id="PTHR42646:SF2">
    <property type="entry name" value="5'-3' EXONUCLEASE FAMILY PROTEIN"/>
    <property type="match status" value="1"/>
</dbReference>
<keyword evidence="1" id="KW-0540">Nuclease</keyword>
<evidence type="ECO:0000259" key="3">
    <source>
        <dbReference type="SMART" id="SM00475"/>
    </source>
</evidence>
<evidence type="ECO:0000256" key="2">
    <source>
        <dbReference type="ARBA" id="ARBA00022801"/>
    </source>
</evidence>
<comment type="caution">
    <text evidence="4">The sequence shown here is derived from an EMBL/GenBank/DDBJ whole genome shotgun (WGS) entry which is preliminary data.</text>
</comment>
<dbReference type="InterPro" id="IPR029060">
    <property type="entry name" value="PIN-like_dom_sf"/>
</dbReference>
<dbReference type="InterPro" id="IPR002421">
    <property type="entry name" value="5-3_exonuclease"/>
</dbReference>
<dbReference type="GO" id="GO:0008409">
    <property type="term" value="F:5'-3' exonuclease activity"/>
    <property type="evidence" value="ECO:0007669"/>
    <property type="project" value="InterPro"/>
</dbReference>
<name>A0AAW8ARF5_KLEPN</name>
<dbReference type="PANTHER" id="PTHR42646">
    <property type="entry name" value="FLAP ENDONUCLEASE XNI"/>
    <property type="match status" value="1"/>
</dbReference>